<organism evidence="1 2">
    <name type="scientific">Daphnia magna</name>
    <dbReference type="NCBI Taxonomy" id="35525"/>
    <lineage>
        <taxon>Eukaryota</taxon>
        <taxon>Metazoa</taxon>
        <taxon>Ecdysozoa</taxon>
        <taxon>Arthropoda</taxon>
        <taxon>Crustacea</taxon>
        <taxon>Branchiopoda</taxon>
        <taxon>Diplostraca</taxon>
        <taxon>Cladocera</taxon>
        <taxon>Anomopoda</taxon>
        <taxon>Daphniidae</taxon>
        <taxon>Daphnia</taxon>
    </lineage>
</organism>
<comment type="caution">
    <text evidence="1">The sequence shown here is derived from an EMBL/GenBank/DDBJ whole genome shotgun (WGS) entry which is preliminary data.</text>
</comment>
<protein>
    <submittedName>
        <fullName evidence="1">Uncharacterized protein</fullName>
    </submittedName>
</protein>
<reference evidence="1 2" key="1">
    <citation type="journal article" date="2023" name="Nucleic Acids Res.">
        <title>The hologenome of Daphnia magna reveals possible DNA methylation and microbiome-mediated evolution of the host genome.</title>
        <authorList>
            <person name="Chaturvedi A."/>
            <person name="Li X."/>
            <person name="Dhandapani V."/>
            <person name="Marshall H."/>
            <person name="Kissane S."/>
            <person name="Cuenca-Cambronero M."/>
            <person name="Asole G."/>
            <person name="Calvet F."/>
            <person name="Ruiz-Romero M."/>
            <person name="Marangio P."/>
            <person name="Guigo R."/>
            <person name="Rago D."/>
            <person name="Mirbahai L."/>
            <person name="Eastwood N."/>
            <person name="Colbourne J.K."/>
            <person name="Zhou J."/>
            <person name="Mallon E."/>
            <person name="Orsini L."/>
        </authorList>
    </citation>
    <scope>NUCLEOTIDE SEQUENCE [LARGE SCALE GENOMIC DNA]</scope>
    <source>
        <strain evidence="1">LRV0_1</strain>
    </source>
</reference>
<evidence type="ECO:0000313" key="2">
    <source>
        <dbReference type="Proteomes" id="UP001234178"/>
    </source>
</evidence>
<name>A0ABR0A9K6_9CRUS</name>
<keyword evidence="2" id="KW-1185">Reference proteome</keyword>
<proteinExistence type="predicted"/>
<sequence length="84" mass="9610">MEKSRKTRENRGNLGISSGIAEFTRESHKRVTSNTCLDFLRKATLNKDISTSIHRYKPVVQLFKINDNISLKTSKLEVKVNIFG</sequence>
<evidence type="ECO:0000313" key="1">
    <source>
        <dbReference type="EMBL" id="KAK4021807.1"/>
    </source>
</evidence>
<dbReference type="EMBL" id="JAOYFB010000036">
    <property type="protein sequence ID" value="KAK4021807.1"/>
    <property type="molecule type" value="Genomic_DNA"/>
</dbReference>
<dbReference type="Proteomes" id="UP001234178">
    <property type="component" value="Unassembled WGS sequence"/>
</dbReference>
<gene>
    <name evidence="1" type="ORF">OUZ56_003716</name>
</gene>
<accession>A0ABR0A9K6</accession>